<evidence type="ECO:0000256" key="5">
    <source>
        <dbReference type="ARBA" id="ARBA00022801"/>
    </source>
</evidence>
<keyword evidence="10" id="KW-1185">Reference proteome</keyword>
<dbReference type="GO" id="GO:0046872">
    <property type="term" value="F:metal ion binding"/>
    <property type="evidence" value="ECO:0007669"/>
    <property type="project" value="UniProtKB-KW"/>
</dbReference>
<dbReference type="GO" id="GO:0005829">
    <property type="term" value="C:cytosol"/>
    <property type="evidence" value="ECO:0007669"/>
    <property type="project" value="TreeGrafter"/>
</dbReference>
<dbReference type="Gene3D" id="3.20.20.140">
    <property type="entry name" value="Metal-dependent hydrolases"/>
    <property type="match status" value="1"/>
</dbReference>
<evidence type="ECO:0000256" key="6">
    <source>
        <dbReference type="ARBA" id="ARBA00022833"/>
    </source>
</evidence>
<evidence type="ECO:0000313" key="9">
    <source>
        <dbReference type="EMBL" id="MYN47003.1"/>
    </source>
</evidence>
<evidence type="ECO:0000256" key="4">
    <source>
        <dbReference type="ARBA" id="ARBA00022723"/>
    </source>
</evidence>
<dbReference type="InterPro" id="IPR001365">
    <property type="entry name" value="A_deaminase_dom"/>
</dbReference>
<reference evidence="9" key="1">
    <citation type="submission" date="2019-12" db="EMBL/GenBank/DDBJ databases">
        <title>Novel species isolated from a subtropical stream in China.</title>
        <authorList>
            <person name="Lu H."/>
        </authorList>
    </citation>
    <scope>NUCLEOTIDE SEQUENCE [LARGE SCALE GENOMIC DNA]</scope>
    <source>
        <strain evidence="9">FT93W</strain>
    </source>
</reference>
<feature type="domain" description="Adenosine deaminase" evidence="8">
    <location>
        <begin position="247"/>
        <end position="475"/>
    </location>
</feature>
<dbReference type="InterPro" id="IPR032466">
    <property type="entry name" value="Metal_Hydrolase"/>
</dbReference>
<dbReference type="PANTHER" id="PTHR11409:SF43">
    <property type="entry name" value="ADENOSINE DEAMINASE"/>
    <property type="match status" value="1"/>
</dbReference>
<comment type="caution">
    <text evidence="9">The sequence shown here is derived from an EMBL/GenBank/DDBJ whole genome shotgun (WGS) entry which is preliminary data.</text>
</comment>
<dbReference type="RefSeq" id="WP_161036438.1">
    <property type="nucleotide sequence ID" value="NZ_WWCL01000004.1"/>
</dbReference>
<proteinExistence type="inferred from homology"/>
<keyword evidence="5" id="KW-0378">Hydrolase</keyword>
<dbReference type="GO" id="GO:0006154">
    <property type="term" value="P:adenosine catabolic process"/>
    <property type="evidence" value="ECO:0007669"/>
    <property type="project" value="TreeGrafter"/>
</dbReference>
<name>A0A845I123_9BURK</name>
<organism evidence="9 10">
    <name type="scientific">Duganella fentianensis</name>
    <dbReference type="NCBI Taxonomy" id="2692177"/>
    <lineage>
        <taxon>Bacteria</taxon>
        <taxon>Pseudomonadati</taxon>
        <taxon>Pseudomonadota</taxon>
        <taxon>Betaproteobacteria</taxon>
        <taxon>Burkholderiales</taxon>
        <taxon>Oxalobacteraceae</taxon>
        <taxon>Telluria group</taxon>
        <taxon>Duganella</taxon>
    </lineage>
</organism>
<evidence type="ECO:0000256" key="7">
    <source>
        <dbReference type="SAM" id="SignalP"/>
    </source>
</evidence>
<comment type="similarity">
    <text evidence="2">Belongs to the metallo-dependent hydrolases superfamily. Adenosine and AMP deaminases family.</text>
</comment>
<evidence type="ECO:0000256" key="2">
    <source>
        <dbReference type="ARBA" id="ARBA00006676"/>
    </source>
</evidence>
<dbReference type="PANTHER" id="PTHR11409">
    <property type="entry name" value="ADENOSINE DEAMINASE"/>
    <property type="match status" value="1"/>
</dbReference>
<dbReference type="Proteomes" id="UP000444316">
    <property type="component" value="Unassembled WGS sequence"/>
</dbReference>
<sequence>MQKNIVSLKTAALAVQAAVTLLCAVPQAQAAAPSNEEVTRRHFAALLSGGEPKLAELTMFMTMLPKGGDLHHHYSGAIYAEQYLEWVDKQGYCVNKQNYMINTVAAEVAAERAKPLAERNCLSGVDVMQNNTVLAQLLQRWSDKDFYNHSAIQSPPDRQFFDTFAYFGPVSSTNTADGLQRLKQRAVQENLRYIETIFEIAPLAQDATFDQLAQAGAVTEADMAALAARLEDNQPFQQWINGYRANLDASSAGIDDASFTMRYQPFALRFLSPSQVFSQIVSSFKLARSHPKIVGANIVGQESTYVSMRDYKLHMRMYQFLKARYPDVKLALHAGELALGMVQPEELSFHIRDALDIAGASRIGHGMDIAHETDALAVMKKMHDKDIAVEVNLSSNQFILGVQGEAHPVTLYRKYGVPFVLATDDAGVSRNNLSGEYVLYAARYKPDYAEIKKLSLDSIRYSFLKDADKQQLLKDMRVKFSQFEAAIAAAAQIKPR</sequence>
<dbReference type="GO" id="GO:0043103">
    <property type="term" value="P:hypoxanthine salvage"/>
    <property type="evidence" value="ECO:0007669"/>
    <property type="project" value="TreeGrafter"/>
</dbReference>
<dbReference type="Pfam" id="PF00962">
    <property type="entry name" value="A_deaminase"/>
    <property type="match status" value="1"/>
</dbReference>
<gene>
    <name evidence="9" type="ORF">GTP23_18325</name>
</gene>
<comment type="cofactor">
    <cofactor evidence="1">
        <name>Zn(2+)</name>
        <dbReference type="ChEBI" id="CHEBI:29105"/>
    </cofactor>
</comment>
<dbReference type="GO" id="GO:0046103">
    <property type="term" value="P:inosine biosynthetic process"/>
    <property type="evidence" value="ECO:0007669"/>
    <property type="project" value="TreeGrafter"/>
</dbReference>
<dbReference type="SUPFAM" id="SSF51556">
    <property type="entry name" value="Metallo-dependent hydrolases"/>
    <property type="match status" value="1"/>
</dbReference>
<keyword evidence="7" id="KW-0732">Signal</keyword>
<dbReference type="GO" id="GO:0004000">
    <property type="term" value="F:adenosine deaminase activity"/>
    <property type="evidence" value="ECO:0007669"/>
    <property type="project" value="TreeGrafter"/>
</dbReference>
<feature type="signal peptide" evidence="7">
    <location>
        <begin position="1"/>
        <end position="30"/>
    </location>
</feature>
<evidence type="ECO:0000256" key="1">
    <source>
        <dbReference type="ARBA" id="ARBA00001947"/>
    </source>
</evidence>
<dbReference type="EMBL" id="WWCL01000004">
    <property type="protein sequence ID" value="MYN47003.1"/>
    <property type="molecule type" value="Genomic_DNA"/>
</dbReference>
<evidence type="ECO:0000259" key="8">
    <source>
        <dbReference type="Pfam" id="PF00962"/>
    </source>
</evidence>
<keyword evidence="4" id="KW-0479">Metal-binding</keyword>
<feature type="chain" id="PRO_5032371286" description="adenosine deaminase" evidence="7">
    <location>
        <begin position="31"/>
        <end position="496"/>
    </location>
</feature>
<keyword evidence="6" id="KW-0862">Zinc</keyword>
<evidence type="ECO:0000256" key="3">
    <source>
        <dbReference type="ARBA" id="ARBA00012784"/>
    </source>
</evidence>
<accession>A0A845I123</accession>
<dbReference type="InterPro" id="IPR006330">
    <property type="entry name" value="Ado/ade_deaminase"/>
</dbReference>
<evidence type="ECO:0000313" key="10">
    <source>
        <dbReference type="Proteomes" id="UP000444316"/>
    </source>
</evidence>
<protein>
    <recommendedName>
        <fullName evidence="3">adenosine deaminase</fullName>
        <ecNumber evidence="3">3.5.4.4</ecNumber>
    </recommendedName>
</protein>
<dbReference type="EC" id="3.5.4.4" evidence="3"/>
<dbReference type="AlphaFoldDB" id="A0A845I123"/>